<gene>
    <name evidence="1" type="ORF">MtrunA17_Chr3g0080371</name>
</gene>
<accession>A0A396ILF4</accession>
<dbReference type="Proteomes" id="UP000265566">
    <property type="component" value="Chromosome 3"/>
</dbReference>
<name>A0A396ILF4_MEDTR</name>
<evidence type="ECO:0000313" key="1">
    <source>
        <dbReference type="EMBL" id="RHN65483.1"/>
    </source>
</evidence>
<reference evidence="1" key="1">
    <citation type="journal article" date="2018" name="Nat. Plants">
        <title>Whole-genome landscape of Medicago truncatula symbiotic genes.</title>
        <authorList>
            <person name="Pecrix Y."/>
            <person name="Gamas P."/>
            <person name="Carrere S."/>
        </authorList>
    </citation>
    <scope>NUCLEOTIDE SEQUENCE</scope>
    <source>
        <tissue evidence="1">Leaves</tissue>
    </source>
</reference>
<protein>
    <submittedName>
        <fullName evidence="1">Uncharacterized protein</fullName>
    </submittedName>
</protein>
<comment type="caution">
    <text evidence="1">The sequence shown here is derived from an EMBL/GenBank/DDBJ whole genome shotgun (WGS) entry which is preliminary data.</text>
</comment>
<dbReference type="AlphaFoldDB" id="A0A396ILF4"/>
<sequence length="66" mass="7813">MKYCVHVRTVRIVVGVIERMCLSICFVTDLMQVIRNGFFMERDYLQENPMIKTMKNITCTMTWMGS</sequence>
<organism evidence="1">
    <name type="scientific">Medicago truncatula</name>
    <name type="common">Barrel medic</name>
    <name type="synonym">Medicago tribuloides</name>
    <dbReference type="NCBI Taxonomy" id="3880"/>
    <lineage>
        <taxon>Eukaryota</taxon>
        <taxon>Viridiplantae</taxon>
        <taxon>Streptophyta</taxon>
        <taxon>Embryophyta</taxon>
        <taxon>Tracheophyta</taxon>
        <taxon>Spermatophyta</taxon>
        <taxon>Magnoliopsida</taxon>
        <taxon>eudicotyledons</taxon>
        <taxon>Gunneridae</taxon>
        <taxon>Pentapetalae</taxon>
        <taxon>rosids</taxon>
        <taxon>fabids</taxon>
        <taxon>Fabales</taxon>
        <taxon>Fabaceae</taxon>
        <taxon>Papilionoideae</taxon>
        <taxon>50 kb inversion clade</taxon>
        <taxon>NPAAA clade</taxon>
        <taxon>Hologalegina</taxon>
        <taxon>IRL clade</taxon>
        <taxon>Trifolieae</taxon>
        <taxon>Medicago</taxon>
    </lineage>
</organism>
<dbReference type="EMBL" id="PSQE01000003">
    <property type="protein sequence ID" value="RHN65483.1"/>
    <property type="molecule type" value="Genomic_DNA"/>
</dbReference>
<proteinExistence type="predicted"/>
<dbReference type="Gramene" id="rna13326">
    <property type="protein sequence ID" value="RHN65483.1"/>
    <property type="gene ID" value="gene13326"/>
</dbReference>